<dbReference type="PANTHER" id="PTHR13691:SF5">
    <property type="entry name" value="LARGE RIBOSOMAL SUBUNIT PROTEIN UL2M"/>
    <property type="match status" value="1"/>
</dbReference>
<dbReference type="Gene3D" id="4.10.950.10">
    <property type="entry name" value="Ribosomal protein L2, domain 3"/>
    <property type="match status" value="1"/>
</dbReference>
<dbReference type="SUPFAM" id="SSF50249">
    <property type="entry name" value="Nucleic acid-binding proteins"/>
    <property type="match status" value="1"/>
</dbReference>
<proteinExistence type="inferred from homology"/>
<dbReference type="InterPro" id="IPR022669">
    <property type="entry name" value="Ribosomal_uL2_C"/>
</dbReference>
<feature type="region of interest" description="Disordered" evidence="4">
    <location>
        <begin position="326"/>
        <end position="351"/>
    </location>
</feature>
<dbReference type="SUPFAM" id="SSF50104">
    <property type="entry name" value="Translation proteins SH3-like domain"/>
    <property type="match status" value="1"/>
</dbReference>
<dbReference type="InterPro" id="IPR008991">
    <property type="entry name" value="Translation_prot_SH3-like_sf"/>
</dbReference>
<evidence type="ECO:0008006" key="8">
    <source>
        <dbReference type="Google" id="ProtNLM"/>
    </source>
</evidence>
<dbReference type="EMBL" id="HBJA01050451">
    <property type="protein sequence ID" value="CAE0806759.1"/>
    <property type="molecule type" value="Transcribed_RNA"/>
</dbReference>
<dbReference type="GO" id="GO:0016740">
    <property type="term" value="F:transferase activity"/>
    <property type="evidence" value="ECO:0007669"/>
    <property type="project" value="InterPro"/>
</dbReference>
<organism evidence="7">
    <name type="scientific">Eutreptiella gymnastica</name>
    <dbReference type="NCBI Taxonomy" id="73025"/>
    <lineage>
        <taxon>Eukaryota</taxon>
        <taxon>Discoba</taxon>
        <taxon>Euglenozoa</taxon>
        <taxon>Euglenida</taxon>
        <taxon>Spirocuta</taxon>
        <taxon>Euglenophyceae</taxon>
        <taxon>Eutreptiales</taxon>
        <taxon>Eutreptiaceae</taxon>
        <taxon>Eutreptiella</taxon>
    </lineage>
</organism>
<accession>A0A7S4CUF3</accession>
<keyword evidence="3" id="KW-0687">Ribonucleoprotein</keyword>
<dbReference type="SMART" id="SM01382">
    <property type="entry name" value="Ribosomal_L2_C"/>
    <property type="match status" value="1"/>
</dbReference>
<dbReference type="InterPro" id="IPR012340">
    <property type="entry name" value="NA-bd_OB-fold"/>
</dbReference>
<evidence type="ECO:0000259" key="5">
    <source>
        <dbReference type="SMART" id="SM01382"/>
    </source>
</evidence>
<name>A0A7S4CUF3_9EUGL</name>
<dbReference type="Gene3D" id="2.30.30.30">
    <property type="match status" value="1"/>
</dbReference>
<feature type="region of interest" description="Disordered" evidence="4">
    <location>
        <begin position="250"/>
        <end position="314"/>
    </location>
</feature>
<evidence type="ECO:0000313" key="7">
    <source>
        <dbReference type="EMBL" id="CAE0806759.1"/>
    </source>
</evidence>
<evidence type="ECO:0000256" key="1">
    <source>
        <dbReference type="ARBA" id="ARBA00005636"/>
    </source>
</evidence>
<dbReference type="InterPro" id="IPR014726">
    <property type="entry name" value="Ribosomal_uL2_dom3"/>
</dbReference>
<dbReference type="Pfam" id="PF03947">
    <property type="entry name" value="Ribosomal_L2_C"/>
    <property type="match status" value="1"/>
</dbReference>
<dbReference type="InterPro" id="IPR022666">
    <property type="entry name" value="Ribosomal_uL2_RNA-bd_dom"/>
</dbReference>
<dbReference type="InterPro" id="IPR005880">
    <property type="entry name" value="Ribosomal_uL2_bac/org-type"/>
</dbReference>
<dbReference type="InterPro" id="IPR002171">
    <property type="entry name" value="Ribosomal_uL2"/>
</dbReference>
<dbReference type="Pfam" id="PF00181">
    <property type="entry name" value="Ribosomal_L2_N"/>
    <property type="match status" value="1"/>
</dbReference>
<reference evidence="7" key="1">
    <citation type="submission" date="2021-01" db="EMBL/GenBank/DDBJ databases">
        <authorList>
            <person name="Corre E."/>
            <person name="Pelletier E."/>
            <person name="Niang G."/>
            <person name="Scheremetjew M."/>
            <person name="Finn R."/>
            <person name="Kale V."/>
            <person name="Holt S."/>
            <person name="Cochrane G."/>
            <person name="Meng A."/>
            <person name="Brown T."/>
            <person name="Cohen L."/>
        </authorList>
    </citation>
    <scope>NUCLEOTIDE SEQUENCE</scope>
    <source>
        <strain evidence="7">CCMP1594</strain>
    </source>
</reference>
<dbReference type="AlphaFoldDB" id="A0A7S4CUF3"/>
<dbReference type="SMART" id="SM01383">
    <property type="entry name" value="Ribosomal_L2"/>
    <property type="match status" value="1"/>
</dbReference>
<dbReference type="GO" id="GO:0002181">
    <property type="term" value="P:cytoplasmic translation"/>
    <property type="evidence" value="ECO:0007669"/>
    <property type="project" value="TreeGrafter"/>
</dbReference>
<evidence type="ECO:0000259" key="6">
    <source>
        <dbReference type="SMART" id="SM01383"/>
    </source>
</evidence>
<keyword evidence="2" id="KW-0689">Ribosomal protein</keyword>
<dbReference type="GO" id="GO:0003723">
    <property type="term" value="F:RNA binding"/>
    <property type="evidence" value="ECO:0007669"/>
    <property type="project" value="InterPro"/>
</dbReference>
<feature type="compositionally biased region" description="Basic residues" evidence="4">
    <location>
        <begin position="283"/>
        <end position="295"/>
    </location>
</feature>
<feature type="domain" description="Large ribosomal subunit protein uL2 RNA-binding" evidence="6">
    <location>
        <begin position="59"/>
        <end position="135"/>
    </location>
</feature>
<comment type="similarity">
    <text evidence="1">Belongs to the universal ribosomal protein uL2 family.</text>
</comment>
<feature type="compositionally biased region" description="Basic residues" evidence="4">
    <location>
        <begin position="262"/>
        <end position="271"/>
    </location>
</feature>
<evidence type="ECO:0000256" key="4">
    <source>
        <dbReference type="SAM" id="MobiDB-lite"/>
    </source>
</evidence>
<dbReference type="GO" id="GO:0015934">
    <property type="term" value="C:large ribosomal subunit"/>
    <property type="evidence" value="ECO:0007669"/>
    <property type="project" value="InterPro"/>
</dbReference>
<dbReference type="InterPro" id="IPR014722">
    <property type="entry name" value="Rib_uL2_dom2"/>
</dbReference>
<protein>
    <recommendedName>
        <fullName evidence="8">Ribosomal protein L2 C-terminal domain-containing protein</fullName>
    </recommendedName>
</protein>
<dbReference type="NCBIfam" id="TIGR01171">
    <property type="entry name" value="rplB_bact"/>
    <property type="match status" value="1"/>
</dbReference>
<evidence type="ECO:0000256" key="2">
    <source>
        <dbReference type="ARBA" id="ARBA00022980"/>
    </source>
</evidence>
<evidence type="ECO:0000256" key="3">
    <source>
        <dbReference type="ARBA" id="ARBA00023274"/>
    </source>
</evidence>
<gene>
    <name evidence="7" type="ORF">EGYM00163_LOCUS17887</name>
</gene>
<sequence length="351" mass="39861">MRVPWQPNTHKLYRNLPTTLRTWPDHILTRRHCVVLVKTELWKYRPVKHLAVGYPDAGGRNNSGRITVRCRGGGHKVKTITVNFRYSFPEIPKKLLAWEYGRRRSAWLSLVYYANGFFAYHPMIEGLERGTLVHANPDASGGVPRPGEWWQLGDVPAGSMICNVEMRPNGGGQIARAAGTSCTVLNNKPETREKGLVPVLLPSREVRLLAAECWCTVGRIGCADHKFERHGKAGRARWFGRRPKTRGIAMNRVSHPHGGGKGGKKTMKRGGLRPGPWSIYGKLRAHHMKTRKSTKKSWAQIARRRQNSKGLSGAELHSWTKFAYTRREKEQRKKELEETKTQREDRQAVAA</sequence>
<dbReference type="Gene3D" id="2.40.50.140">
    <property type="entry name" value="Nucleic acid-binding proteins"/>
    <property type="match status" value="1"/>
</dbReference>
<dbReference type="GO" id="GO:0003735">
    <property type="term" value="F:structural constituent of ribosome"/>
    <property type="evidence" value="ECO:0007669"/>
    <property type="project" value="InterPro"/>
</dbReference>
<dbReference type="PANTHER" id="PTHR13691">
    <property type="entry name" value="RIBOSOMAL PROTEIN L2"/>
    <property type="match status" value="1"/>
</dbReference>
<feature type="domain" description="Large ribosomal subunit protein uL2 C-terminal" evidence="5">
    <location>
        <begin position="144"/>
        <end position="273"/>
    </location>
</feature>